<dbReference type="PANTHER" id="PTHR45632:SF3">
    <property type="entry name" value="KELCH-LIKE PROTEIN 32"/>
    <property type="match status" value="1"/>
</dbReference>
<protein>
    <recommendedName>
        <fullName evidence="5">Cyclically-permuted mutarotase family protein</fullName>
    </recommendedName>
</protein>
<evidence type="ECO:0000256" key="1">
    <source>
        <dbReference type="ARBA" id="ARBA00022441"/>
    </source>
</evidence>
<dbReference type="PANTHER" id="PTHR45632">
    <property type="entry name" value="LD33804P"/>
    <property type="match status" value="1"/>
</dbReference>
<gene>
    <name evidence="3" type="ORF">IPZ78_09055</name>
</gene>
<dbReference type="InterPro" id="IPR015915">
    <property type="entry name" value="Kelch-typ_b-propeller"/>
</dbReference>
<dbReference type="EMBL" id="JADEYP010000014">
    <property type="protein sequence ID" value="MCA5005299.1"/>
    <property type="molecule type" value="Genomic_DNA"/>
</dbReference>
<dbReference type="Pfam" id="PF24996">
    <property type="entry name" value="NANM"/>
    <property type="match status" value="1"/>
</dbReference>
<evidence type="ECO:0000313" key="3">
    <source>
        <dbReference type="EMBL" id="MCA5005299.1"/>
    </source>
</evidence>
<evidence type="ECO:0000313" key="4">
    <source>
        <dbReference type="Proteomes" id="UP001165302"/>
    </source>
</evidence>
<organism evidence="3 4">
    <name type="scientific">Sphingobacterium bovistauri</name>
    <dbReference type="NCBI Taxonomy" id="2781959"/>
    <lineage>
        <taxon>Bacteria</taxon>
        <taxon>Pseudomonadati</taxon>
        <taxon>Bacteroidota</taxon>
        <taxon>Sphingobacteriia</taxon>
        <taxon>Sphingobacteriales</taxon>
        <taxon>Sphingobacteriaceae</taxon>
        <taxon>Sphingobacterium</taxon>
    </lineage>
</organism>
<dbReference type="Proteomes" id="UP001165302">
    <property type="component" value="Unassembled WGS sequence"/>
</dbReference>
<reference evidence="3" key="1">
    <citation type="submission" date="2020-10" db="EMBL/GenBank/DDBJ databases">
        <authorList>
            <person name="Lu T."/>
            <person name="Wang Q."/>
            <person name="Han X."/>
        </authorList>
    </citation>
    <scope>NUCLEOTIDE SEQUENCE</scope>
    <source>
        <strain evidence="3">WQ 366</strain>
    </source>
</reference>
<name>A0ABS7Z578_9SPHI</name>
<proteinExistence type="predicted"/>
<keyword evidence="4" id="KW-1185">Reference proteome</keyword>
<dbReference type="InterPro" id="IPR056734">
    <property type="entry name" value="NANM"/>
</dbReference>
<evidence type="ECO:0008006" key="5">
    <source>
        <dbReference type="Google" id="ProtNLM"/>
    </source>
</evidence>
<dbReference type="SUPFAM" id="SSF117281">
    <property type="entry name" value="Kelch motif"/>
    <property type="match status" value="1"/>
</dbReference>
<keyword evidence="1" id="KW-0880">Kelch repeat</keyword>
<keyword evidence="2" id="KW-0677">Repeat</keyword>
<comment type="caution">
    <text evidence="3">The sequence shown here is derived from an EMBL/GenBank/DDBJ whole genome shotgun (WGS) entry which is preliminary data.</text>
</comment>
<accession>A0ABS7Z578</accession>
<dbReference type="Gene3D" id="2.120.10.80">
    <property type="entry name" value="Kelch-type beta propeller"/>
    <property type="match status" value="1"/>
</dbReference>
<dbReference type="RefSeq" id="WP_225552901.1">
    <property type="nucleotide sequence ID" value="NZ_JADEYP010000014.1"/>
</dbReference>
<evidence type="ECO:0000256" key="2">
    <source>
        <dbReference type="ARBA" id="ARBA00022737"/>
    </source>
</evidence>
<sequence>MKDRNLEIEWNVAGKLPEGADNAAHIGVAGAVTGILSDMLVVAGGANFPKEMPWDGGTKAYSKEVYLYTKGQNNEFILSNTQSFEDSVAYAANVSFDNSIYSIGGERNGKATSDVYRYFIENKSFKRVQLPSLPLSLTNGAAVQVGGDLYFVGGENADLVSNKIYRLHLSAGGGEWEEFFEMPKPLTHMVVASDAKDNIYIIGGRKRNTNAKSDMYNEVYSINVDSKKVELLDTLPEALAAGTGGYANGNLIVIGGDNAQTFHRVEELIGAINLESDESKKAELITKKNDIQRAHSGFSPNVWYYNLEERTWKASNQIKGASPVTTTAIIHKNLIVIPSGEVRAGVRTDQILMGKIK</sequence>